<reference evidence="2" key="1">
    <citation type="journal article" date="2020" name="mSystems">
        <title>Genome- and Community-Level Interaction Insights into Carbon Utilization and Element Cycling Functions of Hydrothermarchaeota in Hydrothermal Sediment.</title>
        <authorList>
            <person name="Zhou Z."/>
            <person name="Liu Y."/>
            <person name="Xu W."/>
            <person name="Pan J."/>
            <person name="Luo Z.H."/>
            <person name="Li M."/>
        </authorList>
    </citation>
    <scope>NUCLEOTIDE SEQUENCE [LARGE SCALE GENOMIC DNA]</scope>
    <source>
        <strain evidence="2">SpSt-906</strain>
    </source>
</reference>
<dbReference type="Pfam" id="PF22691">
    <property type="entry name" value="Thiolase_C_1"/>
    <property type="match status" value="1"/>
</dbReference>
<sequence>MRVAIVGMGFTPLRPLSPEVSYKELVYETAVKAYNECGVNPRKDVDTFVTCAEDYIEGTSIFDEYTPDQLGGALKPNHTLTQDGLQGIIAASLQIMTGNFQIAVVEAHVKSSNILTPDGVALCALDPIYIRPLNLNPYFIAGLEYDRFLRANLIESFECGNVVVKNKRNALRNPYACYGENITIDDYLSSEPVSLPLLSADISQPADGCGVFVLASEKVAESLTKKPIWITGFGWNSGSPNLETRDWVCLSYIEKAAKMAYQMAGIKNPYFELDFAEIDDTFSYKELQHLEALGIISDGNVFARLKEGVFHPEGEFPVNPSGGSLGMGYLYEACGLLRLFVACLQLRKEAGPFQLPKAEKALVHSWRGLPTQSTACVIVSTERG</sequence>
<comment type="caution">
    <text evidence="2">The sequence shown here is derived from an EMBL/GenBank/DDBJ whole genome shotgun (WGS) entry which is preliminary data.</text>
</comment>
<accession>A0A7C3YTV8</accession>
<dbReference type="CDD" id="cd00829">
    <property type="entry name" value="SCP-x_thiolase"/>
    <property type="match status" value="1"/>
</dbReference>
<name>A0A7C3YTV8_UNCW3</name>
<dbReference type="InterPro" id="IPR055140">
    <property type="entry name" value="Thiolase_C_2"/>
</dbReference>
<protein>
    <submittedName>
        <fullName evidence="2">Acetyl-CoA acetyltransferase</fullName>
    </submittedName>
</protein>
<organism evidence="2">
    <name type="scientific">candidate division WOR-3 bacterium</name>
    <dbReference type="NCBI Taxonomy" id="2052148"/>
    <lineage>
        <taxon>Bacteria</taxon>
        <taxon>Bacteria division WOR-3</taxon>
    </lineage>
</organism>
<dbReference type="GO" id="GO:0016747">
    <property type="term" value="F:acyltransferase activity, transferring groups other than amino-acyl groups"/>
    <property type="evidence" value="ECO:0007669"/>
    <property type="project" value="InterPro"/>
</dbReference>
<dbReference type="Gene3D" id="3.40.47.10">
    <property type="match status" value="1"/>
</dbReference>
<dbReference type="AlphaFoldDB" id="A0A7C3YTV8"/>
<dbReference type="PANTHER" id="PTHR42870">
    <property type="entry name" value="ACETYL-COA C-ACETYLTRANSFERASE"/>
    <property type="match status" value="1"/>
</dbReference>
<gene>
    <name evidence="2" type="ORF">ENX07_01815</name>
</gene>
<evidence type="ECO:0000313" key="2">
    <source>
        <dbReference type="EMBL" id="HGE98795.1"/>
    </source>
</evidence>
<dbReference type="PANTHER" id="PTHR42870:SF6">
    <property type="entry name" value="ACETYL-COA C-ACYLTRANSFERASE"/>
    <property type="match status" value="1"/>
</dbReference>
<dbReference type="SUPFAM" id="SSF53901">
    <property type="entry name" value="Thiolase-like"/>
    <property type="match status" value="2"/>
</dbReference>
<dbReference type="EMBL" id="DTMQ01000011">
    <property type="protein sequence ID" value="HGE98795.1"/>
    <property type="molecule type" value="Genomic_DNA"/>
</dbReference>
<proteinExistence type="predicted"/>
<keyword evidence="2" id="KW-0808">Transferase</keyword>
<dbReference type="InterPro" id="IPR016039">
    <property type="entry name" value="Thiolase-like"/>
</dbReference>
<feature type="domain" description="Thiolase C-terminal" evidence="1">
    <location>
        <begin position="244"/>
        <end position="377"/>
    </location>
</feature>
<evidence type="ECO:0000259" key="1">
    <source>
        <dbReference type="Pfam" id="PF22691"/>
    </source>
</evidence>